<dbReference type="EMBL" id="MN740437">
    <property type="protein sequence ID" value="QHU26202.1"/>
    <property type="molecule type" value="Genomic_DNA"/>
</dbReference>
<proteinExistence type="predicted"/>
<dbReference type="SUPFAM" id="SSF57850">
    <property type="entry name" value="RING/U-box"/>
    <property type="match status" value="1"/>
</dbReference>
<reference evidence="2" key="1">
    <citation type="journal article" date="2020" name="Nature">
        <title>Giant virus diversity and host interactions through global metagenomics.</title>
        <authorList>
            <person name="Schulz F."/>
            <person name="Roux S."/>
            <person name="Paez-Espino D."/>
            <person name="Jungbluth S."/>
            <person name="Walsh D.A."/>
            <person name="Denef V.J."/>
            <person name="McMahon K.D."/>
            <person name="Konstantinidis K.T."/>
            <person name="Eloe-Fadrosh E.A."/>
            <person name="Kyrpides N.C."/>
            <person name="Woyke T."/>
        </authorList>
    </citation>
    <scope>NUCLEOTIDE SEQUENCE</scope>
    <source>
        <strain evidence="2">GVMAG-M-3300027759-16</strain>
    </source>
</reference>
<dbReference type="AlphaFoldDB" id="A0A6C0LA73"/>
<feature type="domain" description="RING-type" evidence="1">
    <location>
        <begin position="71"/>
        <end position="124"/>
    </location>
</feature>
<dbReference type="InterPro" id="IPR001841">
    <property type="entry name" value="Znf_RING"/>
</dbReference>
<organism evidence="2">
    <name type="scientific">viral metagenome</name>
    <dbReference type="NCBI Taxonomy" id="1070528"/>
    <lineage>
        <taxon>unclassified sequences</taxon>
        <taxon>metagenomes</taxon>
        <taxon>organismal metagenomes</taxon>
    </lineage>
</organism>
<evidence type="ECO:0000259" key="1">
    <source>
        <dbReference type="PROSITE" id="PS50089"/>
    </source>
</evidence>
<dbReference type="InterPro" id="IPR013083">
    <property type="entry name" value="Znf_RING/FYVE/PHD"/>
</dbReference>
<accession>A0A6C0LA73</accession>
<name>A0A6C0LA73_9ZZZZ</name>
<protein>
    <recommendedName>
        <fullName evidence="1">RING-type domain-containing protein</fullName>
    </recommendedName>
</protein>
<dbReference type="PROSITE" id="PS50089">
    <property type="entry name" value="ZF_RING_2"/>
    <property type="match status" value="1"/>
</dbReference>
<sequence>MEEQELLLRTYLDGEVDPVYLQEQANIYQNLVDEEIALEHLRDGDREQAIMENALALQELVYTRLGKRVPCAMCRRENDTMLPQSEQTAYMHLRCGHKIHTHCFFHHMIRSDFLITAENCPVCRTPLVEEAALNFFRRDARHRRTNVVTLWENNPTFRTDLKKLMKLRRITMSAYRQYAKEVIPIVKEYKEIISVSVQAIAHYKNEYKRKLRDIVLRRKMLCGVQTFKKQVSEFTKKYDIFLNSLHALNGIKGVPHVPRGSITVPWRYRRPVSYFLKKVI</sequence>
<dbReference type="Gene3D" id="3.30.40.10">
    <property type="entry name" value="Zinc/RING finger domain, C3HC4 (zinc finger)"/>
    <property type="match status" value="1"/>
</dbReference>
<evidence type="ECO:0000313" key="2">
    <source>
        <dbReference type="EMBL" id="QHU26202.1"/>
    </source>
</evidence>